<feature type="compositionally biased region" description="Basic and acidic residues" evidence="5">
    <location>
        <begin position="345"/>
        <end position="362"/>
    </location>
</feature>
<dbReference type="InterPro" id="IPR021886">
    <property type="entry name" value="MgsA_C"/>
</dbReference>
<dbReference type="OMA" id="IHHERTE"/>
<dbReference type="InterPro" id="IPR032423">
    <property type="entry name" value="AAA_assoc_2"/>
</dbReference>
<evidence type="ECO:0000256" key="4">
    <source>
        <dbReference type="ARBA" id="ARBA00022840"/>
    </source>
</evidence>
<feature type="region of interest" description="Disordered" evidence="5">
    <location>
        <begin position="304"/>
        <end position="374"/>
    </location>
</feature>
<organism evidence="7 9">
    <name type="scientific">Neospora caninum (strain Liverpool)</name>
    <dbReference type="NCBI Taxonomy" id="572307"/>
    <lineage>
        <taxon>Eukaryota</taxon>
        <taxon>Sar</taxon>
        <taxon>Alveolata</taxon>
        <taxon>Apicomplexa</taxon>
        <taxon>Conoidasida</taxon>
        <taxon>Coccidia</taxon>
        <taxon>Eucoccidiorida</taxon>
        <taxon>Eimeriorina</taxon>
        <taxon>Sarcocystidae</taxon>
        <taxon>Neospora</taxon>
    </lineage>
</organism>
<dbReference type="PANTHER" id="PTHR13779:SF7">
    <property type="entry name" value="ATPASE WRNIP1"/>
    <property type="match status" value="1"/>
</dbReference>
<evidence type="ECO:0000313" key="8">
    <source>
        <dbReference type="EMBL" id="CEL71011.1"/>
    </source>
</evidence>
<keyword evidence="4" id="KW-0067">ATP-binding</keyword>
<dbReference type="Pfam" id="PF12002">
    <property type="entry name" value="MgsA_C"/>
    <property type="match status" value="1"/>
</dbReference>
<evidence type="ECO:0000256" key="5">
    <source>
        <dbReference type="SAM" id="MobiDB-lite"/>
    </source>
</evidence>
<dbReference type="eggNOG" id="KOG2028">
    <property type="taxonomic scope" value="Eukaryota"/>
</dbReference>
<comment type="similarity">
    <text evidence="1">Belongs to the AAA ATPase family. RarA/MGS1/WRNIP1 subfamily.</text>
</comment>
<dbReference type="GeneID" id="13445472"/>
<dbReference type="Pfam" id="PF00004">
    <property type="entry name" value="AAA"/>
    <property type="match status" value="1"/>
</dbReference>
<dbReference type="CDD" id="cd00009">
    <property type="entry name" value="AAA"/>
    <property type="match status" value="1"/>
</dbReference>
<dbReference type="FunFam" id="3.40.50.300:FF:000137">
    <property type="entry name" value="Replication-associated recombination protein A"/>
    <property type="match status" value="1"/>
</dbReference>
<feature type="compositionally biased region" description="Basic and acidic residues" evidence="5">
    <location>
        <begin position="461"/>
        <end position="472"/>
    </location>
</feature>
<feature type="domain" description="AAA+ ATPase" evidence="6">
    <location>
        <begin position="614"/>
        <end position="742"/>
    </location>
</feature>
<dbReference type="GO" id="GO:0017116">
    <property type="term" value="F:single-stranded DNA helicase activity"/>
    <property type="evidence" value="ECO:0007669"/>
    <property type="project" value="TreeGrafter"/>
</dbReference>
<dbReference type="FunFam" id="1.20.272.10:FF:000001">
    <property type="entry name" value="Putative AAA family ATPase"/>
    <property type="match status" value="1"/>
</dbReference>
<reference evidence="9" key="3">
    <citation type="journal article" date="2012" name="PLoS Pathog.">
        <title>Comparative genomics of the apicomplexan parasites Toxoplasma gondii and Neospora caninum: Coccidia differing in host range and transmission strategy.</title>
        <authorList>
            <person name="Reid A.J."/>
            <person name="Vermont S.J."/>
            <person name="Cotton J.A."/>
            <person name="Harris D."/>
            <person name="Hill-Cawthorne G.A."/>
            <person name="Konen-Waisman S."/>
            <person name="Latham S.M."/>
            <person name="Mourier T."/>
            <person name="Norton R."/>
            <person name="Quail M.A."/>
            <person name="Sanders M."/>
            <person name="Shanmugam D."/>
            <person name="Sohal A."/>
            <person name="Wasmuth J.D."/>
            <person name="Brunk B."/>
            <person name="Grigg M.E."/>
            <person name="Howard J.C."/>
            <person name="Parkinson J."/>
            <person name="Roos D.S."/>
            <person name="Trees A.J."/>
            <person name="Berriman M."/>
            <person name="Pain A."/>
            <person name="Wastling J.M."/>
        </authorList>
    </citation>
    <scope>NUCLEOTIDE SEQUENCE [LARGE SCALE GENOMIC DNA]</scope>
    <source>
        <strain evidence="9">Liverpool</strain>
    </source>
</reference>
<dbReference type="InterPro" id="IPR003959">
    <property type="entry name" value="ATPase_AAA_core"/>
</dbReference>
<dbReference type="CDD" id="cd18139">
    <property type="entry name" value="HLD_clamp_RarA"/>
    <property type="match status" value="1"/>
</dbReference>
<dbReference type="SUPFAM" id="SSF48019">
    <property type="entry name" value="post-AAA+ oligomerization domain-like"/>
    <property type="match status" value="1"/>
</dbReference>
<keyword evidence="2" id="KW-0235">DNA replication</keyword>
<evidence type="ECO:0000259" key="6">
    <source>
        <dbReference type="SMART" id="SM00382"/>
    </source>
</evidence>
<dbReference type="GO" id="GO:0003677">
    <property type="term" value="F:DNA binding"/>
    <property type="evidence" value="ECO:0007669"/>
    <property type="project" value="InterPro"/>
</dbReference>
<evidence type="ECO:0000256" key="2">
    <source>
        <dbReference type="ARBA" id="ARBA00022705"/>
    </source>
</evidence>
<dbReference type="Gene3D" id="1.10.3710.10">
    <property type="entry name" value="DNA polymerase III clamp loader subunits, C-terminal domain"/>
    <property type="match status" value="1"/>
</dbReference>
<dbReference type="GO" id="GO:0005524">
    <property type="term" value="F:ATP binding"/>
    <property type="evidence" value="ECO:0007669"/>
    <property type="project" value="UniProtKB-KW"/>
</dbReference>
<evidence type="ECO:0000256" key="1">
    <source>
        <dbReference type="ARBA" id="ARBA00008959"/>
    </source>
</evidence>
<dbReference type="Gene3D" id="1.20.272.10">
    <property type="match status" value="1"/>
</dbReference>
<feature type="compositionally biased region" description="Basic and acidic residues" evidence="5">
    <location>
        <begin position="789"/>
        <end position="803"/>
    </location>
</feature>
<dbReference type="SMART" id="SM00382">
    <property type="entry name" value="AAA"/>
    <property type="match status" value="1"/>
</dbReference>
<feature type="region of interest" description="Disordered" evidence="5">
    <location>
        <begin position="789"/>
        <end position="837"/>
    </location>
</feature>
<evidence type="ECO:0000313" key="7">
    <source>
        <dbReference type="EMBL" id="CBZ56249.1"/>
    </source>
</evidence>
<dbReference type="Gene3D" id="1.10.8.60">
    <property type="match status" value="1"/>
</dbReference>
<feature type="region of interest" description="Disordered" evidence="5">
    <location>
        <begin position="1"/>
        <end position="28"/>
    </location>
</feature>
<dbReference type="OrthoDB" id="332207at2759"/>
<reference evidence="8" key="4">
    <citation type="journal article" date="2015" name="PLoS ONE">
        <title>Comprehensive Evaluation of Toxoplasma gondii VEG and Neospora caninum LIV Genomes with Tachyzoite Stage Transcriptome and Proteome Defines Novel Transcript Features.</title>
        <authorList>
            <person name="Ramaprasad A."/>
            <person name="Mourier T."/>
            <person name="Naeem R."/>
            <person name="Malas T.B."/>
            <person name="Moussa E."/>
            <person name="Panigrahi A."/>
            <person name="Vermont S.J."/>
            <person name="Otto T.D."/>
            <person name="Wastling J."/>
            <person name="Pain A."/>
        </authorList>
    </citation>
    <scope>NUCLEOTIDE SEQUENCE</scope>
    <source>
        <strain evidence="8">Liverpool</strain>
    </source>
</reference>
<keyword evidence="3" id="KW-0547">Nucleotide-binding</keyword>
<feature type="region of interest" description="Disordered" evidence="5">
    <location>
        <begin position="524"/>
        <end position="573"/>
    </location>
</feature>
<accession>F0VRA1</accession>
<dbReference type="PANTHER" id="PTHR13779">
    <property type="entry name" value="WERNER HELICASE-INTERACTING PROTEIN 1 FAMILY MEMBER"/>
    <property type="match status" value="1"/>
</dbReference>
<dbReference type="GO" id="GO:0005634">
    <property type="term" value="C:nucleus"/>
    <property type="evidence" value="ECO:0007669"/>
    <property type="project" value="TreeGrafter"/>
</dbReference>
<dbReference type="GO" id="GO:0008047">
    <property type="term" value="F:enzyme activator activity"/>
    <property type="evidence" value="ECO:0007669"/>
    <property type="project" value="TreeGrafter"/>
</dbReference>
<dbReference type="InterPro" id="IPR051314">
    <property type="entry name" value="AAA_ATPase_RarA/MGS1/WRNIP1"/>
</dbReference>
<reference evidence="7" key="1">
    <citation type="submission" date="2011-02" db="EMBL/GenBank/DDBJ databases">
        <authorList>
            <person name="Aslett M."/>
        </authorList>
    </citation>
    <scope>NUCLEOTIDE SEQUENCE</scope>
    <source>
        <strain evidence="7">Liverpool</strain>
    </source>
</reference>
<dbReference type="SUPFAM" id="SSF52540">
    <property type="entry name" value="P-loop containing nucleoside triphosphate hydrolases"/>
    <property type="match status" value="1"/>
</dbReference>
<gene>
    <name evidence="8" type="ORF">BN1204_066740</name>
    <name evidence="7" type="ORF">NCLIV_066740</name>
</gene>
<dbReference type="VEuPathDB" id="ToxoDB:NCLIV_066740"/>
<dbReference type="InterPro" id="IPR008921">
    <property type="entry name" value="DNA_pol3_clamp-load_cplx_C"/>
</dbReference>
<feature type="compositionally biased region" description="Pro residues" evidence="5">
    <location>
        <begin position="814"/>
        <end position="829"/>
    </location>
</feature>
<dbReference type="Proteomes" id="UP000007494">
    <property type="component" value="Chromosome XII"/>
</dbReference>
<proteinExistence type="inferred from homology"/>
<dbReference type="Pfam" id="PF16193">
    <property type="entry name" value="AAA_assoc_2"/>
    <property type="match status" value="1"/>
</dbReference>
<dbReference type="GO" id="GO:0016887">
    <property type="term" value="F:ATP hydrolysis activity"/>
    <property type="evidence" value="ECO:0007669"/>
    <property type="project" value="InterPro"/>
</dbReference>
<dbReference type="GO" id="GO:0000731">
    <property type="term" value="P:DNA synthesis involved in DNA repair"/>
    <property type="evidence" value="ECO:0007669"/>
    <property type="project" value="TreeGrafter"/>
</dbReference>
<keyword evidence="9" id="KW-1185">Reference proteome</keyword>
<reference evidence="7" key="2">
    <citation type="submission" date="2011-03" db="EMBL/GenBank/DDBJ databases">
        <title>Comparative genomics and transcriptomics of Neospora caninum and Toxoplasma gondii.</title>
        <authorList>
            <person name="Reid A.J."/>
            <person name="Sohal A."/>
            <person name="Harris D."/>
            <person name="Quail M."/>
            <person name="Sanders M."/>
            <person name="Berriman M."/>
            <person name="Wastling J.M."/>
            <person name="Pain A."/>
        </authorList>
    </citation>
    <scope>NUCLEOTIDE SEQUENCE</scope>
    <source>
        <strain evidence="7">Liverpool</strain>
    </source>
</reference>
<dbReference type="InterPro" id="IPR003593">
    <property type="entry name" value="AAA+_ATPase"/>
</dbReference>
<feature type="compositionally biased region" description="Low complexity" evidence="5">
    <location>
        <begin position="435"/>
        <end position="455"/>
    </location>
</feature>
<dbReference type="EMBL" id="LN714487">
    <property type="protein sequence ID" value="CEL71011.1"/>
    <property type="molecule type" value="Genomic_DNA"/>
</dbReference>
<dbReference type="InParanoid" id="F0VRA1"/>
<dbReference type="Gene3D" id="3.40.50.300">
    <property type="entry name" value="P-loop containing nucleotide triphosphate hydrolases"/>
    <property type="match status" value="1"/>
</dbReference>
<dbReference type="EMBL" id="FR823393">
    <property type="protein sequence ID" value="CBZ56249.1"/>
    <property type="molecule type" value="Genomic_DNA"/>
</dbReference>
<evidence type="ECO:0000313" key="9">
    <source>
        <dbReference type="Proteomes" id="UP000007494"/>
    </source>
</evidence>
<feature type="compositionally biased region" description="Basic and acidic residues" evidence="5">
    <location>
        <begin position="545"/>
        <end position="555"/>
    </location>
</feature>
<dbReference type="RefSeq" id="XP_003886274.1">
    <property type="nucleotide sequence ID" value="XM_003886225.1"/>
</dbReference>
<evidence type="ECO:0000256" key="3">
    <source>
        <dbReference type="ARBA" id="ARBA00022741"/>
    </source>
</evidence>
<dbReference type="InterPro" id="IPR027417">
    <property type="entry name" value="P-loop_NTPase"/>
</dbReference>
<dbReference type="GO" id="GO:0006261">
    <property type="term" value="P:DNA-templated DNA replication"/>
    <property type="evidence" value="ECO:0007669"/>
    <property type="project" value="TreeGrafter"/>
</dbReference>
<sequence length="1056" mass="113585">MEGALGESIRRETIVIDSDEDGDGEDREMRKEGLGEIDEINAACMRKGGGNPQSEACLEDSWRETRDGAEEQDETFQLEEDDLRLFSEEQQIEWLEEESARETPRVFFMWNSQEKCFQQISHPTEQHLSQASYASRLSQQPNSLLPSSTSVSSSSSSTLSSSSVSSPSLVLGVPSSGARIRGLPAWFCVPLEHRSKEAVNALWRDVLRHTQVYNSLQNGGAPRRLPAGSSGTSPSTAEPPCSPAACLPAAPSAGLATASADSEDMQLRYPPWLYLSRGTLPSPAHASDVWQEIRRDVAAFLKKGETRRRSAGATENPRGPLDAKAASPGTGKCASFPESSLPSSEGDRGYELSGQEGDRRQGADSGTKGECFPGKEARDEAAGLCHLPAAASASLAKGPSVKRETRNQASFVANLLRHASGKTSLRPNAPPNPSQPASGRLAFRPASSSASFSRALMPTARPRDGDAGEDRGAGLAFPPKKKFASLASAESKPSVPGLAGSSRGSQAAPYPRFSVASLAAKAVLKKPPQREGEQALRCSQSGTHGTDEKARERGESSPFTGDSAGSGDARRRDTQVYVPLAERLRPTSLDEFVGQTESIQGGRGSVRELMEAGHIPSLILWGPPGCGKTTLALLAGRCTNRKSPLSLPPVFKKMSAVTCGVNDVRKVVQEALTLRATTKQKTILFLDEIHRFNKAQQDALLPHVESGTVTLIGATTENPSFEVNRALLSRCRVCKLEPLTEDNLTVILQRAAKEENVTVTEAAVRVLCRLADGDARRALNMLENAIHHERSEVKTKDASKQQREACPQPLHSSSPPPSASPPSPSPSQAPPGCLSSREDGVCRERQETVVDVSSLESVATKSHLIYDKNRDCYYDLISALHKSVRGSDEHAAVYYLTRMLEAGEDPLKIARRIVRMASEDIGLADPSALPLCVAAYQASHFTGMPECSTALAMAVIYLCKCPKSNAVDLAYSKAKSLIQEHPDAPVPLHLRNAPTKLMAQLGYGRGYVHTNQPAATLPQFQSADYRAQTYLPEALLGTKIVPNIGRPASRGGWCPQ</sequence>
<feature type="region of interest" description="Disordered" evidence="5">
    <location>
        <begin position="418"/>
        <end position="508"/>
    </location>
</feature>
<feature type="region of interest" description="Disordered" evidence="5">
    <location>
        <begin position="137"/>
        <end position="169"/>
    </location>
</feature>
<protein>
    <submittedName>
        <fullName evidence="8">ATPase, AAA family domain containing protein,putative</fullName>
    </submittedName>
    <submittedName>
        <fullName evidence="7">Putative ATPase, AAA family domain containing protein</fullName>
    </submittedName>
</protein>
<feature type="compositionally biased region" description="Acidic residues" evidence="5">
    <location>
        <begin position="17"/>
        <end position="26"/>
    </location>
</feature>
<feature type="region of interest" description="Disordered" evidence="5">
    <location>
        <begin position="216"/>
        <end position="243"/>
    </location>
</feature>
<dbReference type="AlphaFoldDB" id="F0VRA1"/>
<name>F0VRA1_NEOCL</name>